<dbReference type="EMBL" id="JBHSGK010000007">
    <property type="protein sequence ID" value="MFC4736624.1"/>
    <property type="molecule type" value="Genomic_DNA"/>
</dbReference>
<feature type="domain" description="Thioredoxin" evidence="1">
    <location>
        <begin position="12"/>
        <end position="85"/>
    </location>
</feature>
<protein>
    <submittedName>
        <fullName evidence="2">Thioredoxin family protein</fullName>
    </submittedName>
</protein>
<dbReference type="InterPro" id="IPR013766">
    <property type="entry name" value="Thioredoxin_domain"/>
</dbReference>
<comment type="caution">
    <text evidence="2">The sequence shown here is derived from an EMBL/GenBank/DDBJ whole genome shotgun (WGS) entry which is preliminary data.</text>
</comment>
<dbReference type="SUPFAM" id="SSF52833">
    <property type="entry name" value="Thioredoxin-like"/>
    <property type="match status" value="1"/>
</dbReference>
<proteinExistence type="predicted"/>
<gene>
    <name evidence="2" type="ORF">ACFO4L_08530</name>
</gene>
<dbReference type="InterPro" id="IPR036249">
    <property type="entry name" value="Thioredoxin-like_sf"/>
</dbReference>
<keyword evidence="3" id="KW-1185">Reference proteome</keyword>
<organism evidence="2 3">
    <name type="scientific">Bacillus daqingensis</name>
    <dbReference type="NCBI Taxonomy" id="872396"/>
    <lineage>
        <taxon>Bacteria</taxon>
        <taxon>Bacillati</taxon>
        <taxon>Bacillota</taxon>
        <taxon>Bacilli</taxon>
        <taxon>Bacillales</taxon>
        <taxon>Bacillaceae</taxon>
        <taxon>Bacillus</taxon>
    </lineage>
</organism>
<name>A0ABV9NXF3_9BACI</name>
<reference evidence="3" key="1">
    <citation type="journal article" date="2019" name="Int. J. Syst. Evol. Microbiol.">
        <title>The Global Catalogue of Microorganisms (GCM) 10K type strain sequencing project: providing services to taxonomists for standard genome sequencing and annotation.</title>
        <authorList>
            <consortium name="The Broad Institute Genomics Platform"/>
            <consortium name="The Broad Institute Genome Sequencing Center for Infectious Disease"/>
            <person name="Wu L."/>
            <person name="Ma J."/>
        </authorList>
    </citation>
    <scope>NUCLEOTIDE SEQUENCE [LARGE SCALE GENOMIC DNA]</scope>
    <source>
        <strain evidence="3">JCM 12165</strain>
    </source>
</reference>
<dbReference type="Gene3D" id="3.40.30.10">
    <property type="entry name" value="Glutaredoxin"/>
    <property type="match status" value="1"/>
</dbReference>
<dbReference type="RefSeq" id="WP_377909261.1">
    <property type="nucleotide sequence ID" value="NZ_JBHSGK010000007.1"/>
</dbReference>
<dbReference type="CDD" id="cd02947">
    <property type="entry name" value="TRX_family"/>
    <property type="match status" value="1"/>
</dbReference>
<dbReference type="Pfam" id="PF00085">
    <property type="entry name" value="Thioredoxin"/>
    <property type="match status" value="1"/>
</dbReference>
<evidence type="ECO:0000259" key="1">
    <source>
        <dbReference type="Pfam" id="PF00085"/>
    </source>
</evidence>
<evidence type="ECO:0000313" key="3">
    <source>
        <dbReference type="Proteomes" id="UP001595896"/>
    </source>
</evidence>
<evidence type="ECO:0000313" key="2">
    <source>
        <dbReference type="EMBL" id="MFC4736624.1"/>
    </source>
</evidence>
<sequence length="110" mass="12746">MRMMESLHEVEEIITAEPLTFVYLSRENCSVCHSLKPQLERWVEDEAGLSPLAVSVDDIPEAAGRFEVFTAPAVILFVKGREKWRAARFVREEEVRNVLRQWREAADGHY</sequence>
<accession>A0ABV9NXF3</accession>
<dbReference type="Proteomes" id="UP001595896">
    <property type="component" value="Unassembled WGS sequence"/>
</dbReference>